<feature type="transmembrane region" description="Helical" evidence="1">
    <location>
        <begin position="36"/>
        <end position="58"/>
    </location>
</feature>
<dbReference type="Pfam" id="PF09835">
    <property type="entry name" value="DUF2062"/>
    <property type="match status" value="1"/>
</dbReference>
<keyword evidence="1" id="KW-1133">Transmembrane helix</keyword>
<proteinExistence type="predicted"/>
<name>A0A1C1YW30_9HYPH</name>
<keyword evidence="4" id="KW-1185">Reference proteome</keyword>
<feature type="domain" description="DUF2062" evidence="2">
    <location>
        <begin position="27"/>
        <end position="174"/>
    </location>
</feature>
<dbReference type="PANTHER" id="PTHR40547:SF1">
    <property type="entry name" value="SLL0298 PROTEIN"/>
    <property type="match status" value="1"/>
</dbReference>
<dbReference type="EMBL" id="LQZT01000012">
    <property type="protein sequence ID" value="OCW57701.1"/>
    <property type="molecule type" value="Genomic_DNA"/>
</dbReference>
<feature type="transmembrane region" description="Helical" evidence="1">
    <location>
        <begin position="143"/>
        <end position="166"/>
    </location>
</feature>
<organism evidence="3 4">
    <name type="scientific">Hoeflea olei</name>
    <dbReference type="NCBI Taxonomy" id="1480615"/>
    <lineage>
        <taxon>Bacteria</taxon>
        <taxon>Pseudomonadati</taxon>
        <taxon>Pseudomonadota</taxon>
        <taxon>Alphaproteobacteria</taxon>
        <taxon>Hyphomicrobiales</taxon>
        <taxon>Rhizobiaceae</taxon>
        <taxon>Hoeflea</taxon>
    </lineage>
</organism>
<keyword evidence="1" id="KW-0812">Transmembrane</keyword>
<sequence>MLFRRRKPQGFLDRVRTALWPRRSFGRSFQYFVKRVLRLTATPHAIAAGVAAGVFASWTPLLGFHFVLAFAIAYVLAGNMVAAALGTAFGNPLSFPFIWASTLKLGNLLIGIETGAHHKQIDLEALLGRLDISQLWDPVLKPMLIGAVPPGIITGIGFYIVTYWGVRAFQARRKSRLAARAKARIQELAAARRERTADRATRA</sequence>
<evidence type="ECO:0000256" key="1">
    <source>
        <dbReference type="SAM" id="Phobius"/>
    </source>
</evidence>
<reference evidence="3 4" key="1">
    <citation type="submission" date="2015-12" db="EMBL/GenBank/DDBJ databases">
        <authorList>
            <person name="Shamseldin A."/>
            <person name="Moawad H."/>
            <person name="Abd El-Rahim W.M."/>
            <person name="Sadowsky M.J."/>
        </authorList>
    </citation>
    <scope>NUCLEOTIDE SEQUENCE [LARGE SCALE GENOMIC DNA]</scope>
    <source>
        <strain evidence="3 4">JC234</strain>
    </source>
</reference>
<protein>
    <recommendedName>
        <fullName evidence="2">DUF2062 domain-containing protein</fullName>
    </recommendedName>
</protein>
<gene>
    <name evidence="3" type="ORF">AWJ14_02535</name>
</gene>
<dbReference type="PANTHER" id="PTHR40547">
    <property type="entry name" value="SLL0298 PROTEIN"/>
    <property type="match status" value="1"/>
</dbReference>
<keyword evidence="1" id="KW-0472">Membrane</keyword>
<comment type="caution">
    <text evidence="3">The sequence shown here is derived from an EMBL/GenBank/DDBJ whole genome shotgun (WGS) entry which is preliminary data.</text>
</comment>
<evidence type="ECO:0000313" key="3">
    <source>
        <dbReference type="EMBL" id="OCW57701.1"/>
    </source>
</evidence>
<dbReference type="InterPro" id="IPR018639">
    <property type="entry name" value="DUF2062"/>
</dbReference>
<dbReference type="Proteomes" id="UP000094795">
    <property type="component" value="Unassembled WGS sequence"/>
</dbReference>
<dbReference type="STRING" id="1480615.AWJ14_02535"/>
<dbReference type="AlphaFoldDB" id="A0A1C1YW30"/>
<evidence type="ECO:0000259" key="2">
    <source>
        <dbReference type="Pfam" id="PF09835"/>
    </source>
</evidence>
<dbReference type="OrthoDB" id="7360463at2"/>
<dbReference type="RefSeq" id="WP_066177860.1">
    <property type="nucleotide sequence ID" value="NZ_LQZT01000012.1"/>
</dbReference>
<feature type="transmembrane region" description="Helical" evidence="1">
    <location>
        <begin position="64"/>
        <end position="86"/>
    </location>
</feature>
<accession>A0A1C1YW30</accession>
<evidence type="ECO:0000313" key="4">
    <source>
        <dbReference type="Proteomes" id="UP000094795"/>
    </source>
</evidence>
<feature type="transmembrane region" description="Helical" evidence="1">
    <location>
        <begin position="93"/>
        <end position="112"/>
    </location>
</feature>